<comment type="caution">
    <text evidence="2">The sequence shown here is derived from an EMBL/GenBank/DDBJ whole genome shotgun (WGS) entry which is preliminary data.</text>
</comment>
<dbReference type="AlphaFoldDB" id="A0A445H780"/>
<sequence length="186" mass="20549">MLVVTCDVLERDEIMNKFYNVTAQLEQSLGGISYDKLDISDEVKKQVELVLAQFRRANGRVDEPAVRLSCLYYNSGSFNKPHVSDASLTLSTTLSFKGLDGSKWQVGTGDRESSGFKSITAFYPTVASNSNVIIVITGLGPDFTRMESFGKVDEFAHTLVLVGLTEAGENPRVWLLNSYIVNSYCL</sequence>
<organism evidence="2 3">
    <name type="scientific">Glycine soja</name>
    <name type="common">Wild soybean</name>
    <dbReference type="NCBI Taxonomy" id="3848"/>
    <lineage>
        <taxon>Eukaryota</taxon>
        <taxon>Viridiplantae</taxon>
        <taxon>Streptophyta</taxon>
        <taxon>Embryophyta</taxon>
        <taxon>Tracheophyta</taxon>
        <taxon>Spermatophyta</taxon>
        <taxon>Magnoliopsida</taxon>
        <taxon>eudicotyledons</taxon>
        <taxon>Gunneridae</taxon>
        <taxon>Pentapetalae</taxon>
        <taxon>rosids</taxon>
        <taxon>fabids</taxon>
        <taxon>Fabales</taxon>
        <taxon>Fabaceae</taxon>
        <taxon>Papilionoideae</taxon>
        <taxon>50 kb inversion clade</taxon>
        <taxon>NPAAA clade</taxon>
        <taxon>indigoferoid/millettioid clade</taxon>
        <taxon>Phaseoleae</taxon>
        <taxon>Glycine</taxon>
        <taxon>Glycine subgen. Soja</taxon>
    </lineage>
</organism>
<name>A0A445H780_GLYSO</name>
<keyword evidence="3" id="KW-1185">Reference proteome</keyword>
<evidence type="ECO:0000313" key="2">
    <source>
        <dbReference type="EMBL" id="RZB69483.1"/>
    </source>
</evidence>
<protein>
    <submittedName>
        <fullName evidence="2">PsbP domain-containing protein 3, chloroplastic</fullName>
    </submittedName>
</protein>
<dbReference type="Proteomes" id="UP000289340">
    <property type="component" value="Chromosome 14"/>
</dbReference>
<feature type="non-terminal residue" evidence="2">
    <location>
        <position position="186"/>
    </location>
</feature>
<dbReference type="Pfam" id="PF25368">
    <property type="entry name" value="PUB10_N"/>
    <property type="match status" value="1"/>
</dbReference>
<proteinExistence type="predicted"/>
<dbReference type="EMBL" id="QZWG01000014">
    <property type="protein sequence ID" value="RZB69483.1"/>
    <property type="molecule type" value="Genomic_DNA"/>
</dbReference>
<evidence type="ECO:0000259" key="1">
    <source>
        <dbReference type="Pfam" id="PF25368"/>
    </source>
</evidence>
<accession>A0A445H780</accession>
<gene>
    <name evidence="2" type="ORF">D0Y65_039013</name>
</gene>
<feature type="domain" description="PUB 12/19-like N-terminal" evidence="1">
    <location>
        <begin position="9"/>
        <end position="57"/>
    </location>
</feature>
<evidence type="ECO:0000313" key="3">
    <source>
        <dbReference type="Proteomes" id="UP000289340"/>
    </source>
</evidence>
<reference evidence="2 3" key="1">
    <citation type="submission" date="2018-09" db="EMBL/GenBank/DDBJ databases">
        <title>A high-quality reference genome of wild soybean provides a powerful tool to mine soybean genomes.</title>
        <authorList>
            <person name="Xie M."/>
            <person name="Chung C.Y.L."/>
            <person name="Li M.-W."/>
            <person name="Wong F.-L."/>
            <person name="Chan T.-F."/>
            <person name="Lam H.-M."/>
        </authorList>
    </citation>
    <scope>NUCLEOTIDE SEQUENCE [LARGE SCALE GENOMIC DNA]</scope>
    <source>
        <strain evidence="3">cv. W05</strain>
        <tissue evidence="2">Hypocotyl of etiolated seedlings</tissue>
    </source>
</reference>
<dbReference type="InterPro" id="IPR057623">
    <property type="entry name" value="PUB12-19-like_N"/>
</dbReference>